<dbReference type="PRINTS" id="PR00950">
    <property type="entry name" value="TYPE3IMSPROT"/>
</dbReference>
<evidence type="ECO:0000256" key="8">
    <source>
        <dbReference type="ARBA" id="ARBA00022927"/>
    </source>
</evidence>
<evidence type="ECO:0000256" key="1">
    <source>
        <dbReference type="ARBA" id="ARBA00004651"/>
    </source>
</evidence>
<keyword evidence="9 12" id="KW-1133">Transmembrane helix</keyword>
<evidence type="ECO:0000256" key="2">
    <source>
        <dbReference type="ARBA" id="ARBA00010690"/>
    </source>
</evidence>
<evidence type="ECO:0000256" key="13">
    <source>
        <dbReference type="SAM" id="MobiDB-lite"/>
    </source>
</evidence>
<feature type="transmembrane region" description="Helical" evidence="12">
    <location>
        <begin position="199"/>
        <end position="225"/>
    </location>
</feature>
<dbReference type="InterPro" id="IPR029025">
    <property type="entry name" value="T3SS_substrate_exporter_C"/>
</dbReference>
<feature type="transmembrane region" description="Helical" evidence="12">
    <location>
        <begin position="157"/>
        <end position="179"/>
    </location>
</feature>
<evidence type="ECO:0000256" key="4">
    <source>
        <dbReference type="ARBA" id="ARBA00022448"/>
    </source>
</evidence>
<evidence type="ECO:0000256" key="5">
    <source>
        <dbReference type="ARBA" id="ARBA00022475"/>
    </source>
</evidence>
<keyword evidence="14" id="KW-0282">Flagellum</keyword>
<evidence type="ECO:0000313" key="15">
    <source>
        <dbReference type="Proteomes" id="UP000637513"/>
    </source>
</evidence>
<keyword evidence="10 12" id="KW-0472">Membrane</keyword>
<feature type="transmembrane region" description="Helical" evidence="12">
    <location>
        <begin position="103"/>
        <end position="126"/>
    </location>
</feature>
<keyword evidence="4 12" id="KW-0813">Transport</keyword>
<name>A0ABR7MVV1_9FIRM</name>
<feature type="transmembrane region" description="Helical" evidence="12">
    <location>
        <begin position="44"/>
        <end position="61"/>
    </location>
</feature>
<reference evidence="14 15" key="1">
    <citation type="submission" date="2020-08" db="EMBL/GenBank/DDBJ databases">
        <title>Genome public.</title>
        <authorList>
            <person name="Liu C."/>
            <person name="Sun Q."/>
        </authorList>
    </citation>
    <scope>NUCLEOTIDE SEQUENCE [LARGE SCALE GENOMIC DNA]</scope>
    <source>
        <strain evidence="14 15">BX3</strain>
    </source>
</reference>
<dbReference type="InterPro" id="IPR006136">
    <property type="entry name" value="FlhB"/>
</dbReference>
<evidence type="ECO:0000256" key="6">
    <source>
        <dbReference type="ARBA" id="ARBA00022692"/>
    </source>
</evidence>
<keyword evidence="14" id="KW-0966">Cell projection</keyword>
<dbReference type="PANTHER" id="PTHR30531">
    <property type="entry name" value="FLAGELLAR BIOSYNTHETIC PROTEIN FLHB"/>
    <property type="match status" value="1"/>
</dbReference>
<feature type="compositionally biased region" description="Basic and acidic residues" evidence="13">
    <location>
        <begin position="242"/>
        <end position="254"/>
    </location>
</feature>
<protein>
    <recommendedName>
        <fullName evidence="3 12">Flagellar biosynthetic protein FlhB</fullName>
    </recommendedName>
</protein>
<keyword evidence="5 12" id="KW-1003">Cell membrane</keyword>
<dbReference type="NCBIfam" id="TIGR00328">
    <property type="entry name" value="flhB"/>
    <property type="match status" value="1"/>
</dbReference>
<sequence length="368" mass="42225">MLLESYDLQLFAKDGEGGEKTEEPTTKKLSDARKNGQVAKSTDLTTAFCLLVFFIILKQYLGTLGNDFLEQFHFFYSKISDYTNTNFTLQLACATAGEAIKSILIMALPFLVILFALTVIVFLMQVKWKISFEPMKPKIDKFSPINGIKRLFSVQKLIELLLAIAKITIMVYVVYSYLIDKWTLIRDMYHYTLAQGIELIGDIIVNIGIRISACFLVIGFADYMYQRWKFHNDMKMTKQEVKDEYKNSEGDPKIKSQQRARMRQASQRRMMQELPQADVVITNPTHLAVAIKYDKEKYDAPVVIAKGADYLAQKIKDVARENDIEIVENKPLARMLYHNVDIGNQIPPELYQMVAEVLAYVYGLKGKL</sequence>
<evidence type="ECO:0000256" key="9">
    <source>
        <dbReference type="ARBA" id="ARBA00022989"/>
    </source>
</evidence>
<comment type="caution">
    <text evidence="14">The sequence shown here is derived from an EMBL/GenBank/DDBJ whole genome shotgun (WGS) entry which is preliminary data.</text>
</comment>
<keyword evidence="15" id="KW-1185">Reference proteome</keyword>
<evidence type="ECO:0000256" key="7">
    <source>
        <dbReference type="ARBA" id="ARBA00022795"/>
    </source>
</evidence>
<feature type="region of interest" description="Disordered" evidence="13">
    <location>
        <begin position="242"/>
        <end position="262"/>
    </location>
</feature>
<proteinExistence type="inferred from homology"/>
<comment type="function">
    <text evidence="12">Required for formation of the rod structure in the basal body of the flagellar apparatus. Together with FliI and FliH, may constitute the export apparatus of flagellin.</text>
</comment>
<keyword evidence="11 12" id="KW-1006">Bacterial flagellum protein export</keyword>
<evidence type="ECO:0000256" key="10">
    <source>
        <dbReference type="ARBA" id="ARBA00023136"/>
    </source>
</evidence>
<dbReference type="SUPFAM" id="SSF160544">
    <property type="entry name" value="EscU C-terminal domain-like"/>
    <property type="match status" value="1"/>
</dbReference>
<comment type="subcellular location">
    <subcellularLocation>
        <location evidence="1">Cell membrane</location>
        <topology evidence="1">Multi-pass membrane protein</topology>
    </subcellularLocation>
</comment>
<evidence type="ECO:0000256" key="12">
    <source>
        <dbReference type="RuleBase" id="RU364091"/>
    </source>
</evidence>
<dbReference type="InterPro" id="IPR006135">
    <property type="entry name" value="T3SS_substrate_exporter"/>
</dbReference>
<comment type="similarity">
    <text evidence="2 12">Belongs to the type III secretion exporter family.</text>
</comment>
<dbReference type="RefSeq" id="WP_249305347.1">
    <property type="nucleotide sequence ID" value="NZ_JACRSW010000032.1"/>
</dbReference>
<dbReference type="Gene3D" id="3.40.1690.10">
    <property type="entry name" value="secretion proteins EscU"/>
    <property type="match status" value="1"/>
</dbReference>
<keyword evidence="7 12" id="KW-1005">Bacterial flagellum biogenesis</keyword>
<evidence type="ECO:0000256" key="11">
    <source>
        <dbReference type="ARBA" id="ARBA00023225"/>
    </source>
</evidence>
<keyword evidence="8 12" id="KW-0653">Protein transport</keyword>
<dbReference type="Gene3D" id="6.10.250.2080">
    <property type="match status" value="1"/>
</dbReference>
<dbReference type="EMBL" id="JACRSW010000032">
    <property type="protein sequence ID" value="MBC8557922.1"/>
    <property type="molecule type" value="Genomic_DNA"/>
</dbReference>
<dbReference type="Pfam" id="PF01312">
    <property type="entry name" value="Bac_export_2"/>
    <property type="match status" value="1"/>
</dbReference>
<evidence type="ECO:0000313" key="14">
    <source>
        <dbReference type="EMBL" id="MBC8557922.1"/>
    </source>
</evidence>
<keyword evidence="6 12" id="KW-0812">Transmembrane</keyword>
<gene>
    <name evidence="12 14" type="primary">flhB</name>
    <name evidence="14" type="ORF">H8700_09415</name>
</gene>
<evidence type="ECO:0000256" key="3">
    <source>
        <dbReference type="ARBA" id="ARBA00021622"/>
    </source>
</evidence>
<organism evidence="14 15">
    <name type="scientific">Jutongia hominis</name>
    <dbReference type="NCBI Taxonomy" id="2763664"/>
    <lineage>
        <taxon>Bacteria</taxon>
        <taxon>Bacillati</taxon>
        <taxon>Bacillota</taxon>
        <taxon>Clostridia</taxon>
        <taxon>Lachnospirales</taxon>
        <taxon>Lachnospiraceae</taxon>
        <taxon>Jutongia</taxon>
    </lineage>
</organism>
<dbReference type="Proteomes" id="UP000637513">
    <property type="component" value="Unassembled WGS sequence"/>
</dbReference>
<accession>A0ABR7MVV1</accession>
<keyword evidence="14" id="KW-0969">Cilium</keyword>
<dbReference type="PANTHER" id="PTHR30531:SF12">
    <property type="entry name" value="FLAGELLAR BIOSYNTHETIC PROTEIN FLHB"/>
    <property type="match status" value="1"/>
</dbReference>